<protein>
    <submittedName>
        <fullName evidence="1">Uncharacterized protein</fullName>
    </submittedName>
</protein>
<dbReference type="EnsemblMetazoa" id="Aqu2.1.22740_001">
    <property type="protein sequence ID" value="Aqu2.1.22740_001"/>
    <property type="gene ID" value="Aqu2.1.22740"/>
</dbReference>
<accession>A0A1X7U4R7</accession>
<sequence length="66" mass="7499">MTSNEDQENLIHNVVDKTNDIRNMAKLIHNLDIDDCVDDILQEAVHVINVSSECHDEVDGRVQNVD</sequence>
<dbReference type="InParanoid" id="A0A1X7U4R7"/>
<reference evidence="1" key="1">
    <citation type="submission" date="2017-05" db="UniProtKB">
        <authorList>
            <consortium name="EnsemblMetazoa"/>
        </authorList>
    </citation>
    <scope>IDENTIFICATION</scope>
</reference>
<organism evidence="1">
    <name type="scientific">Amphimedon queenslandica</name>
    <name type="common">Sponge</name>
    <dbReference type="NCBI Taxonomy" id="400682"/>
    <lineage>
        <taxon>Eukaryota</taxon>
        <taxon>Metazoa</taxon>
        <taxon>Porifera</taxon>
        <taxon>Demospongiae</taxon>
        <taxon>Heteroscleromorpha</taxon>
        <taxon>Haplosclerida</taxon>
        <taxon>Niphatidae</taxon>
        <taxon>Amphimedon</taxon>
    </lineage>
</organism>
<proteinExistence type="predicted"/>
<name>A0A1X7U4R7_AMPQE</name>
<evidence type="ECO:0000313" key="1">
    <source>
        <dbReference type="EnsemblMetazoa" id="Aqu2.1.22740_001"/>
    </source>
</evidence>
<dbReference type="AlphaFoldDB" id="A0A1X7U4R7"/>